<feature type="region of interest" description="Disordered" evidence="1">
    <location>
        <begin position="1"/>
        <end position="41"/>
    </location>
</feature>
<evidence type="ECO:0000313" key="3">
    <source>
        <dbReference type="Proteomes" id="UP001365128"/>
    </source>
</evidence>
<feature type="compositionally biased region" description="Basic and acidic residues" evidence="1">
    <location>
        <begin position="167"/>
        <end position="185"/>
    </location>
</feature>
<comment type="caution">
    <text evidence="2">The sequence shown here is derived from an EMBL/GenBank/DDBJ whole genome shotgun (WGS) entry which is preliminary data.</text>
</comment>
<accession>A0ABR1LV58</accession>
<feature type="compositionally biased region" description="Low complexity" evidence="1">
    <location>
        <begin position="65"/>
        <end position="78"/>
    </location>
</feature>
<evidence type="ECO:0000313" key="2">
    <source>
        <dbReference type="EMBL" id="KAK7539046.1"/>
    </source>
</evidence>
<proteinExistence type="predicted"/>
<dbReference type="Proteomes" id="UP001365128">
    <property type="component" value="Unassembled WGS sequence"/>
</dbReference>
<feature type="compositionally biased region" description="Low complexity" evidence="1">
    <location>
        <begin position="11"/>
        <end position="24"/>
    </location>
</feature>
<dbReference type="EMBL" id="JBBPDW010000029">
    <property type="protein sequence ID" value="KAK7539046.1"/>
    <property type="molecule type" value="Genomic_DNA"/>
</dbReference>
<organism evidence="2 3">
    <name type="scientific">Phyllosticta citricarpa</name>
    <dbReference type="NCBI Taxonomy" id="55181"/>
    <lineage>
        <taxon>Eukaryota</taxon>
        <taxon>Fungi</taxon>
        <taxon>Dikarya</taxon>
        <taxon>Ascomycota</taxon>
        <taxon>Pezizomycotina</taxon>
        <taxon>Dothideomycetes</taxon>
        <taxon>Dothideomycetes incertae sedis</taxon>
        <taxon>Botryosphaeriales</taxon>
        <taxon>Phyllostictaceae</taxon>
        <taxon>Phyllosticta</taxon>
    </lineage>
</organism>
<sequence length="199" mass="21723">MPHLPPRSAWRHPALPRPAAAAARKGGEAKNGQSGNMSGKYWRKLTSAANCLRQAGRQAGRRTGGRSTAQQQHQHQQHWAILQREAKRPAQEKMALPTPTPSDLIDIICKRTDDESQRRTDGLDNDEMLMARRCTAAGFLSLNRDGRVDGRAPRRAGGRAGGRNQRRQVERTGGRERGGKREAGGGKRGTGNGTNGSNH</sequence>
<feature type="region of interest" description="Disordered" evidence="1">
    <location>
        <begin position="144"/>
        <end position="199"/>
    </location>
</feature>
<keyword evidence="3" id="KW-1185">Reference proteome</keyword>
<reference evidence="2 3" key="1">
    <citation type="submission" date="2024-04" db="EMBL/GenBank/DDBJ databases">
        <title>Phyllosticta paracitricarpa is synonymous to the EU quarantine fungus P. citricarpa based on phylogenomic analyses.</title>
        <authorList>
            <consortium name="Lawrence Berkeley National Laboratory"/>
            <person name="Van Ingen-Buijs V.A."/>
            <person name="Van Westerhoven A.C."/>
            <person name="Haridas S."/>
            <person name="Skiadas P."/>
            <person name="Martin F."/>
            <person name="Groenewald J.Z."/>
            <person name="Crous P.W."/>
            <person name="Seidl M.F."/>
        </authorList>
    </citation>
    <scope>NUCLEOTIDE SEQUENCE [LARGE SCALE GENOMIC DNA]</scope>
    <source>
        <strain evidence="2 3">CBS 122670</strain>
    </source>
</reference>
<gene>
    <name evidence="2" type="ORF">IWX46DRAFT_583074</name>
</gene>
<feature type="compositionally biased region" description="Gly residues" evidence="1">
    <location>
        <begin position="186"/>
        <end position="199"/>
    </location>
</feature>
<feature type="region of interest" description="Disordered" evidence="1">
    <location>
        <begin position="55"/>
        <end position="80"/>
    </location>
</feature>
<name>A0ABR1LV58_9PEZI</name>
<evidence type="ECO:0000256" key="1">
    <source>
        <dbReference type="SAM" id="MobiDB-lite"/>
    </source>
</evidence>
<protein>
    <submittedName>
        <fullName evidence="2">Uncharacterized protein</fullName>
    </submittedName>
</protein>